<dbReference type="Proteomes" id="UP000190188">
    <property type="component" value="Unassembled WGS sequence"/>
</dbReference>
<keyword evidence="2" id="KW-0067">ATP-binding</keyword>
<gene>
    <name evidence="4" type="ORF">BVG16_03180</name>
</gene>
<dbReference type="Gene3D" id="3.40.50.300">
    <property type="entry name" value="P-loop containing nucleotide triphosphate hydrolases"/>
    <property type="match status" value="1"/>
</dbReference>
<name>A0A1T2XNB0_9BACL</name>
<dbReference type="SMART" id="SM00382">
    <property type="entry name" value="AAA"/>
    <property type="match status" value="1"/>
</dbReference>
<comment type="caution">
    <text evidence="4">The sequence shown here is derived from an EMBL/GenBank/DDBJ whole genome shotgun (WGS) entry which is preliminary data.</text>
</comment>
<dbReference type="AlphaFoldDB" id="A0A1T2XNB0"/>
<dbReference type="PANTHER" id="PTHR20953:SF3">
    <property type="entry name" value="P-LOOP CONTAINING NUCLEOSIDE TRIPHOSPHATE HYDROLASES SUPERFAMILY PROTEIN"/>
    <property type="match status" value="1"/>
</dbReference>
<dbReference type="RefSeq" id="WP_078497063.1">
    <property type="nucleotide sequence ID" value="NZ_MSZX01000001.1"/>
</dbReference>
<protein>
    <submittedName>
        <fullName evidence="4">Stage III sporulation protein AA</fullName>
    </submittedName>
</protein>
<keyword evidence="5" id="KW-1185">Reference proteome</keyword>
<dbReference type="InterPro" id="IPR045735">
    <property type="entry name" value="Spore_III_AA_AAA+_ATPase"/>
</dbReference>
<evidence type="ECO:0000313" key="4">
    <source>
        <dbReference type="EMBL" id="OPA81331.1"/>
    </source>
</evidence>
<evidence type="ECO:0000259" key="3">
    <source>
        <dbReference type="SMART" id="SM00382"/>
    </source>
</evidence>
<evidence type="ECO:0000313" key="5">
    <source>
        <dbReference type="Proteomes" id="UP000190188"/>
    </source>
</evidence>
<dbReference type="PANTHER" id="PTHR20953">
    <property type="entry name" value="KINASE-RELATED"/>
    <property type="match status" value="1"/>
</dbReference>
<keyword evidence="1" id="KW-0547">Nucleotide-binding</keyword>
<evidence type="ECO:0000256" key="1">
    <source>
        <dbReference type="ARBA" id="ARBA00022741"/>
    </source>
</evidence>
<dbReference type="NCBIfam" id="TIGR02858">
    <property type="entry name" value="spore_III_AA"/>
    <property type="match status" value="1"/>
</dbReference>
<evidence type="ECO:0000256" key="2">
    <source>
        <dbReference type="ARBA" id="ARBA00022840"/>
    </source>
</evidence>
<dbReference type="EMBL" id="MSZX01000001">
    <property type="protein sequence ID" value="OPA81331.1"/>
    <property type="molecule type" value="Genomic_DNA"/>
</dbReference>
<dbReference type="OrthoDB" id="9768243at2"/>
<dbReference type="Pfam" id="PF19568">
    <property type="entry name" value="Spore_III_AA"/>
    <property type="match status" value="1"/>
</dbReference>
<proteinExistence type="predicted"/>
<dbReference type="InterPro" id="IPR014217">
    <property type="entry name" value="Spore_III_AA"/>
</dbReference>
<feature type="domain" description="AAA+ ATPase" evidence="3">
    <location>
        <begin position="152"/>
        <end position="290"/>
    </location>
</feature>
<organism evidence="4 5">
    <name type="scientific">Paenibacillus selenitireducens</name>
    <dbReference type="NCBI Taxonomy" id="1324314"/>
    <lineage>
        <taxon>Bacteria</taxon>
        <taxon>Bacillati</taxon>
        <taxon>Bacillota</taxon>
        <taxon>Bacilli</taxon>
        <taxon>Bacillales</taxon>
        <taxon>Paenibacillaceae</taxon>
        <taxon>Paenibacillus</taxon>
    </lineage>
</organism>
<dbReference type="InterPro" id="IPR027417">
    <property type="entry name" value="P-loop_NTPase"/>
</dbReference>
<sequence length="333" mass="37419">MKTTTWLSIFPSTIQELLGKLHPTVLARIEEIRVRQERPLEVNYQGQFHYVNYRGELTDMPGEGYLPTREDGNRLLDFITNHSLYTMEEELRKGYITIHGGHRIGLTGRAVLTKGHVDHIRDITSFNIRIARELKGVGEPILPQLLDFRQHSVQHTLILSPPQHGKTTLIRDLARLISGGQWMHAEAKWKGLKVGIVDERSEIAGCLKGVPSFDVGPRTDVLDGCPKAEGMMMMIRSMSPDVMLVDEIGRPEDADAIREALHAGIRVIATAHGSELEDVLRRPVLNKLISDELFQTYVVLHRSSKGTVNRLYDAKRRLLHPLAAGVKGGSYHA</sequence>
<dbReference type="SUPFAM" id="SSF52540">
    <property type="entry name" value="P-loop containing nucleoside triphosphate hydrolases"/>
    <property type="match status" value="1"/>
</dbReference>
<dbReference type="GO" id="GO:0005524">
    <property type="term" value="F:ATP binding"/>
    <property type="evidence" value="ECO:0007669"/>
    <property type="project" value="UniProtKB-KW"/>
</dbReference>
<dbReference type="STRING" id="1324314.BVG16_03180"/>
<reference evidence="4 5" key="1">
    <citation type="submission" date="2017-01" db="EMBL/GenBank/DDBJ databases">
        <title>Genome analysis of Paenibacillus selenitrireducens ES3-24.</title>
        <authorList>
            <person name="Xu D."/>
            <person name="Yao R."/>
            <person name="Zheng S."/>
        </authorList>
    </citation>
    <scope>NUCLEOTIDE SEQUENCE [LARGE SCALE GENOMIC DNA]</scope>
    <source>
        <strain evidence="4 5">ES3-24</strain>
    </source>
</reference>
<accession>A0A1T2XNB0</accession>
<dbReference type="InterPro" id="IPR003593">
    <property type="entry name" value="AAA+_ATPase"/>
</dbReference>